<keyword evidence="1" id="KW-1133">Transmembrane helix</keyword>
<keyword evidence="1" id="KW-0812">Transmembrane</keyword>
<keyword evidence="3" id="KW-1185">Reference proteome</keyword>
<evidence type="ECO:0000313" key="3">
    <source>
        <dbReference type="Proteomes" id="UP000321058"/>
    </source>
</evidence>
<evidence type="ECO:0000256" key="1">
    <source>
        <dbReference type="SAM" id="Phobius"/>
    </source>
</evidence>
<sequence length="45" mass="5064">MADNRPGDSDIHRRQRGKNLVVAGFLVVLVVIFFVLTIVRMGPQQ</sequence>
<proteinExistence type="predicted"/>
<reference evidence="2 3" key="1">
    <citation type="submission" date="2019-07" db="EMBL/GenBank/DDBJ databases">
        <title>Whole genome shotgun sequence of Reyranella soli NBRC 108950.</title>
        <authorList>
            <person name="Hosoyama A."/>
            <person name="Uohara A."/>
            <person name="Ohji S."/>
            <person name="Ichikawa N."/>
        </authorList>
    </citation>
    <scope>NUCLEOTIDE SEQUENCE [LARGE SCALE GENOMIC DNA]</scope>
    <source>
        <strain evidence="2 3">NBRC 108950</strain>
    </source>
</reference>
<evidence type="ECO:0008006" key="4">
    <source>
        <dbReference type="Google" id="ProtNLM"/>
    </source>
</evidence>
<dbReference type="RefSeq" id="WP_170303456.1">
    <property type="nucleotide sequence ID" value="NZ_BKAJ01000112.1"/>
</dbReference>
<feature type="transmembrane region" description="Helical" evidence="1">
    <location>
        <begin position="20"/>
        <end position="39"/>
    </location>
</feature>
<gene>
    <name evidence="2" type="ORF">RSO01_60420</name>
</gene>
<evidence type="ECO:0000313" key="2">
    <source>
        <dbReference type="EMBL" id="GEP58876.1"/>
    </source>
</evidence>
<dbReference type="EMBL" id="BKAJ01000112">
    <property type="protein sequence ID" value="GEP58876.1"/>
    <property type="molecule type" value="Genomic_DNA"/>
</dbReference>
<dbReference type="AlphaFoldDB" id="A0A512NIU9"/>
<comment type="caution">
    <text evidence="2">The sequence shown here is derived from an EMBL/GenBank/DDBJ whole genome shotgun (WGS) entry which is preliminary data.</text>
</comment>
<organism evidence="2 3">
    <name type="scientific">Reyranella soli</name>
    <dbReference type="NCBI Taxonomy" id="1230389"/>
    <lineage>
        <taxon>Bacteria</taxon>
        <taxon>Pseudomonadati</taxon>
        <taxon>Pseudomonadota</taxon>
        <taxon>Alphaproteobacteria</taxon>
        <taxon>Hyphomicrobiales</taxon>
        <taxon>Reyranellaceae</taxon>
        <taxon>Reyranella</taxon>
    </lineage>
</organism>
<protein>
    <recommendedName>
        <fullName evidence="4">Cytochrome C oxidase assembly protein</fullName>
    </recommendedName>
</protein>
<dbReference type="Proteomes" id="UP000321058">
    <property type="component" value="Unassembled WGS sequence"/>
</dbReference>
<name>A0A512NIU9_9HYPH</name>
<keyword evidence="1" id="KW-0472">Membrane</keyword>
<accession>A0A512NIU9</accession>